<dbReference type="PANTHER" id="PTHR30026:SF20">
    <property type="entry name" value="OUTER MEMBRANE PROTEIN TOLC"/>
    <property type="match status" value="1"/>
</dbReference>
<evidence type="ECO:0000256" key="1">
    <source>
        <dbReference type="ARBA" id="ARBA00004442"/>
    </source>
</evidence>
<dbReference type="GO" id="GO:0015288">
    <property type="term" value="F:porin activity"/>
    <property type="evidence" value="ECO:0007669"/>
    <property type="project" value="TreeGrafter"/>
</dbReference>
<evidence type="ECO:0000256" key="4">
    <source>
        <dbReference type="ARBA" id="ARBA00022452"/>
    </source>
</evidence>
<keyword evidence="11" id="KW-1185">Reference proteome</keyword>
<dbReference type="OrthoDB" id="367883at2"/>
<proteinExistence type="inferred from homology"/>
<evidence type="ECO:0000313" key="11">
    <source>
        <dbReference type="Proteomes" id="UP000192678"/>
    </source>
</evidence>
<comment type="similarity">
    <text evidence="2">Belongs to the outer membrane factor (OMF) (TC 1.B.17) family.</text>
</comment>
<name>A0A1W2CA17_9SPHI</name>
<feature type="coiled-coil region" evidence="8">
    <location>
        <begin position="337"/>
        <end position="396"/>
    </location>
</feature>
<evidence type="ECO:0000256" key="9">
    <source>
        <dbReference type="SAM" id="SignalP"/>
    </source>
</evidence>
<dbReference type="EMBL" id="FWYB01000003">
    <property type="protein sequence ID" value="SMC81538.1"/>
    <property type="molecule type" value="Genomic_DNA"/>
</dbReference>
<dbReference type="Gene3D" id="1.20.1600.10">
    <property type="entry name" value="Outer membrane efflux proteins (OEP)"/>
    <property type="match status" value="1"/>
</dbReference>
<feature type="coiled-coil region" evidence="8">
    <location>
        <begin position="194"/>
        <end position="221"/>
    </location>
</feature>
<evidence type="ECO:0000256" key="5">
    <source>
        <dbReference type="ARBA" id="ARBA00022692"/>
    </source>
</evidence>
<dbReference type="InterPro" id="IPR003423">
    <property type="entry name" value="OMP_efflux"/>
</dbReference>
<dbReference type="GO" id="GO:0015562">
    <property type="term" value="F:efflux transmembrane transporter activity"/>
    <property type="evidence" value="ECO:0007669"/>
    <property type="project" value="InterPro"/>
</dbReference>
<keyword evidence="8" id="KW-0175">Coiled coil</keyword>
<evidence type="ECO:0000256" key="8">
    <source>
        <dbReference type="SAM" id="Coils"/>
    </source>
</evidence>
<comment type="subcellular location">
    <subcellularLocation>
        <location evidence="1">Cell outer membrane</location>
    </subcellularLocation>
</comment>
<dbReference type="Proteomes" id="UP000192678">
    <property type="component" value="Unassembled WGS sequence"/>
</dbReference>
<dbReference type="InterPro" id="IPR051906">
    <property type="entry name" value="TolC-like"/>
</dbReference>
<keyword evidence="5" id="KW-0812">Transmembrane</keyword>
<evidence type="ECO:0000313" key="10">
    <source>
        <dbReference type="EMBL" id="SMC81538.1"/>
    </source>
</evidence>
<organism evidence="10 11">
    <name type="scientific">Pedobacter nyackensis</name>
    <dbReference type="NCBI Taxonomy" id="475255"/>
    <lineage>
        <taxon>Bacteria</taxon>
        <taxon>Pseudomonadati</taxon>
        <taxon>Bacteroidota</taxon>
        <taxon>Sphingobacteriia</taxon>
        <taxon>Sphingobacteriales</taxon>
        <taxon>Sphingobacteriaceae</taxon>
        <taxon>Pedobacter</taxon>
    </lineage>
</organism>
<keyword evidence="3" id="KW-0813">Transport</keyword>
<dbReference type="Pfam" id="PF02321">
    <property type="entry name" value="OEP"/>
    <property type="match status" value="2"/>
</dbReference>
<accession>A0A1W2CA17</accession>
<protein>
    <submittedName>
        <fullName evidence="10">Outer membrane protein TolC</fullName>
    </submittedName>
</protein>
<keyword evidence="9" id="KW-0732">Signal</keyword>
<dbReference type="AlphaFoldDB" id="A0A1W2CA17"/>
<feature type="chain" id="PRO_5012642048" evidence="9">
    <location>
        <begin position="27"/>
        <end position="446"/>
    </location>
</feature>
<sequence length="446" mass="49523">MNTVIKQIKMIPVLLLGLLLSNTASAQQTLTLKEALNYAIQNSANVRKAKLDIDGGKYKTEEIRAQALPQITGNAGLTYNPIIGQLVANIGGTTQSFKMGQNWNSSAGIQLSQQLFNQTVFTGLQAAKSSEEYYVLTSTLTEEQIIEFVANNYYQVLVNRQQLNVVDNNIKNVKVVENIISNQYKNGLAKKIDVDRIKVNLTNLQTQREQTLNAITLLENQLKFSMGMPVSNQITLPNTELTEVTQLPQFTEALALDNRTEIKLLNTQDKLLSLQRKAYVSEYYPSLALTGNYTYSSQSGGFDFLSSNNTAIGFGSSAVGLTLKVPIFNGFLTRSKIRQADIDIQKAKEDRKESTNSLNLAYENAKIQLRNSLTTINAQKENVQLAEEIYKSTQNNYNNGLASLTDLLDTESSLTEAQNSYTQALLNYKIAEIQLIKSNGNIKSLL</sequence>
<dbReference type="GO" id="GO:1990281">
    <property type="term" value="C:efflux pump complex"/>
    <property type="evidence" value="ECO:0007669"/>
    <property type="project" value="TreeGrafter"/>
</dbReference>
<reference evidence="10 11" key="1">
    <citation type="submission" date="2017-04" db="EMBL/GenBank/DDBJ databases">
        <authorList>
            <person name="Afonso C.L."/>
            <person name="Miller P.J."/>
            <person name="Scott M.A."/>
            <person name="Spackman E."/>
            <person name="Goraichik I."/>
            <person name="Dimitrov K.M."/>
            <person name="Suarez D.L."/>
            <person name="Swayne D.E."/>
        </authorList>
    </citation>
    <scope>NUCLEOTIDE SEQUENCE [LARGE SCALE GENOMIC DNA]</scope>
    <source>
        <strain evidence="10 11">DSM 19625</strain>
    </source>
</reference>
<evidence type="ECO:0000256" key="3">
    <source>
        <dbReference type="ARBA" id="ARBA00022448"/>
    </source>
</evidence>
<gene>
    <name evidence="10" type="ORF">SAMN04488101_103223</name>
</gene>
<evidence type="ECO:0000256" key="2">
    <source>
        <dbReference type="ARBA" id="ARBA00007613"/>
    </source>
</evidence>
<dbReference type="RefSeq" id="WP_084288997.1">
    <property type="nucleotide sequence ID" value="NZ_FWYB01000003.1"/>
</dbReference>
<keyword evidence="6" id="KW-0472">Membrane</keyword>
<dbReference type="SUPFAM" id="SSF56954">
    <property type="entry name" value="Outer membrane efflux proteins (OEP)"/>
    <property type="match status" value="1"/>
</dbReference>
<evidence type="ECO:0000256" key="7">
    <source>
        <dbReference type="ARBA" id="ARBA00023237"/>
    </source>
</evidence>
<dbReference type="PANTHER" id="PTHR30026">
    <property type="entry name" value="OUTER MEMBRANE PROTEIN TOLC"/>
    <property type="match status" value="1"/>
</dbReference>
<keyword evidence="7" id="KW-0998">Cell outer membrane</keyword>
<feature type="signal peptide" evidence="9">
    <location>
        <begin position="1"/>
        <end position="26"/>
    </location>
</feature>
<evidence type="ECO:0000256" key="6">
    <source>
        <dbReference type="ARBA" id="ARBA00023136"/>
    </source>
</evidence>
<dbReference type="GO" id="GO:0009279">
    <property type="term" value="C:cell outer membrane"/>
    <property type="evidence" value="ECO:0007669"/>
    <property type="project" value="UniProtKB-SubCell"/>
</dbReference>
<dbReference type="STRING" id="475255.SAMN04488101_103223"/>
<keyword evidence="4" id="KW-1134">Transmembrane beta strand</keyword>